<feature type="region of interest" description="Disordered" evidence="1">
    <location>
        <begin position="129"/>
        <end position="153"/>
    </location>
</feature>
<comment type="caution">
    <text evidence="2">The sequence shown here is derived from an EMBL/GenBank/DDBJ whole genome shotgun (WGS) entry which is preliminary data.</text>
</comment>
<dbReference type="Proteomes" id="UP001218218">
    <property type="component" value="Unassembled WGS sequence"/>
</dbReference>
<sequence length="358" mass="38624">MYTPADAPRFFDRSTATRSQKVGLQFSVRPIYRYLKQLTLPGLDALRRQIPAAKCAHILRKQEIAAEERARVVLKKELQVLRVRIMPASKKTKFNCTSFTQEQLGSSRRMLPISRTTFVVASSEVEQAKVSNSTSPQQPSQATPPAPASSSSDWRIFRCRPSAPGQVDLQQFLNALFDGAAHSLNSQACSSAFVSSSSACSSPKTESAAQWKTELEECEERELAEAICMSLVESQPNDSTDKAVVPAFTGGGCCIVDGGGAGHRRGPRTTSGETYPTPTAQNSVLSKLSYSAQNQSVRFYSQALSRLFARLDVAGSFGDDGGLAPDIIEPVITETTALALSPAPSNIVTTSLSPPTRL</sequence>
<gene>
    <name evidence="2" type="ORF">DFH08DRAFT_957491</name>
</gene>
<protein>
    <submittedName>
        <fullName evidence="2">Uncharacterized protein</fullName>
    </submittedName>
</protein>
<evidence type="ECO:0000313" key="3">
    <source>
        <dbReference type="Proteomes" id="UP001218218"/>
    </source>
</evidence>
<name>A0AAD7EV39_9AGAR</name>
<reference evidence="2" key="1">
    <citation type="submission" date="2023-03" db="EMBL/GenBank/DDBJ databases">
        <title>Massive genome expansion in bonnet fungi (Mycena s.s.) driven by repeated elements and novel gene families across ecological guilds.</title>
        <authorList>
            <consortium name="Lawrence Berkeley National Laboratory"/>
            <person name="Harder C.B."/>
            <person name="Miyauchi S."/>
            <person name="Viragh M."/>
            <person name="Kuo A."/>
            <person name="Thoen E."/>
            <person name="Andreopoulos B."/>
            <person name="Lu D."/>
            <person name="Skrede I."/>
            <person name="Drula E."/>
            <person name="Henrissat B."/>
            <person name="Morin E."/>
            <person name="Kohler A."/>
            <person name="Barry K."/>
            <person name="LaButti K."/>
            <person name="Morin E."/>
            <person name="Salamov A."/>
            <person name="Lipzen A."/>
            <person name="Mereny Z."/>
            <person name="Hegedus B."/>
            <person name="Baldrian P."/>
            <person name="Stursova M."/>
            <person name="Weitz H."/>
            <person name="Taylor A."/>
            <person name="Grigoriev I.V."/>
            <person name="Nagy L.G."/>
            <person name="Martin F."/>
            <person name="Kauserud H."/>
        </authorList>
    </citation>
    <scope>NUCLEOTIDE SEQUENCE</scope>
    <source>
        <strain evidence="2">CBHHK002</strain>
    </source>
</reference>
<organism evidence="2 3">
    <name type="scientific">Mycena albidolilacea</name>
    <dbReference type="NCBI Taxonomy" id="1033008"/>
    <lineage>
        <taxon>Eukaryota</taxon>
        <taxon>Fungi</taxon>
        <taxon>Dikarya</taxon>
        <taxon>Basidiomycota</taxon>
        <taxon>Agaricomycotina</taxon>
        <taxon>Agaricomycetes</taxon>
        <taxon>Agaricomycetidae</taxon>
        <taxon>Agaricales</taxon>
        <taxon>Marasmiineae</taxon>
        <taxon>Mycenaceae</taxon>
        <taxon>Mycena</taxon>
    </lineage>
</organism>
<dbReference type="EMBL" id="JARIHO010000012">
    <property type="protein sequence ID" value="KAJ7352709.1"/>
    <property type="molecule type" value="Genomic_DNA"/>
</dbReference>
<evidence type="ECO:0000256" key="1">
    <source>
        <dbReference type="SAM" id="MobiDB-lite"/>
    </source>
</evidence>
<feature type="region of interest" description="Disordered" evidence="1">
    <location>
        <begin position="259"/>
        <end position="278"/>
    </location>
</feature>
<keyword evidence="3" id="KW-1185">Reference proteome</keyword>
<accession>A0AAD7EV39</accession>
<dbReference type="AlphaFoldDB" id="A0AAD7EV39"/>
<evidence type="ECO:0000313" key="2">
    <source>
        <dbReference type="EMBL" id="KAJ7352709.1"/>
    </source>
</evidence>
<feature type="compositionally biased region" description="Polar residues" evidence="1">
    <location>
        <begin position="268"/>
        <end position="278"/>
    </location>
</feature>
<proteinExistence type="predicted"/>